<dbReference type="SUPFAM" id="SSF48150">
    <property type="entry name" value="DNA-glycosylase"/>
    <property type="match status" value="1"/>
</dbReference>
<proteinExistence type="predicted"/>
<dbReference type="GO" id="GO:0006284">
    <property type="term" value="P:base-excision repair"/>
    <property type="evidence" value="ECO:0007669"/>
    <property type="project" value="InterPro"/>
</dbReference>
<dbReference type="Proteomes" id="UP000242243">
    <property type="component" value="Unassembled WGS sequence"/>
</dbReference>
<reference evidence="2 5" key="2">
    <citation type="submission" date="2019-07" db="EMBL/GenBank/DDBJ databases">
        <title>Whole genome shotgun sequence of Halolactibacillus halophilus NBRC 100868.</title>
        <authorList>
            <person name="Hosoyama A."/>
            <person name="Uohara A."/>
            <person name="Ohji S."/>
            <person name="Ichikawa N."/>
        </authorList>
    </citation>
    <scope>NUCLEOTIDE SEQUENCE [LARGE SCALE GENOMIC DNA]</scope>
    <source>
        <strain evidence="2 5">NBRC 100868</strain>
    </source>
</reference>
<name>A0A1I5RE42_9BACI</name>
<dbReference type="Gene3D" id="1.10.340.30">
    <property type="entry name" value="Hypothetical protein, domain 2"/>
    <property type="match status" value="1"/>
</dbReference>
<dbReference type="Pfam" id="PF03352">
    <property type="entry name" value="Adenine_glyco"/>
    <property type="match status" value="1"/>
</dbReference>
<keyword evidence="5" id="KW-1185">Reference proteome</keyword>
<feature type="binding site" evidence="1">
    <location>
        <position position="16"/>
    </location>
    <ligand>
        <name>Zn(2+)</name>
        <dbReference type="ChEBI" id="CHEBI:29105"/>
    </ligand>
</feature>
<dbReference type="InterPro" id="IPR005019">
    <property type="entry name" value="Adenine_glyco"/>
</dbReference>
<dbReference type="Proteomes" id="UP000321547">
    <property type="component" value="Unassembled WGS sequence"/>
</dbReference>
<dbReference type="GO" id="GO:0046872">
    <property type="term" value="F:metal ion binding"/>
    <property type="evidence" value="ECO:0007669"/>
    <property type="project" value="UniProtKB-KW"/>
</dbReference>
<keyword evidence="1" id="KW-0862">Zinc</keyword>
<dbReference type="PANTHER" id="PTHR30037:SF4">
    <property type="entry name" value="DNA-3-METHYLADENINE GLYCOSYLASE I"/>
    <property type="match status" value="1"/>
</dbReference>
<gene>
    <name evidence="2" type="primary">tag</name>
    <name evidence="2" type="ORF">HHA03_17130</name>
    <name evidence="3" type="ORF">SAMN05421839_12911</name>
</gene>
<dbReference type="RefSeq" id="WP_089832911.1">
    <property type="nucleotide sequence ID" value="NZ_BJWI01000026.1"/>
</dbReference>
<feature type="binding site" evidence="1">
    <location>
        <position position="174"/>
    </location>
    <ligand>
        <name>Zn(2+)</name>
        <dbReference type="ChEBI" id="CHEBI:29105"/>
    </ligand>
</feature>
<feature type="binding site" evidence="1">
    <location>
        <position position="170"/>
    </location>
    <ligand>
        <name>Zn(2+)</name>
        <dbReference type="ChEBI" id="CHEBI:29105"/>
    </ligand>
</feature>
<dbReference type="InterPro" id="IPR052891">
    <property type="entry name" value="DNA-3mA_glycosylase"/>
</dbReference>
<dbReference type="STRING" id="306540.SAMN05421839_12911"/>
<dbReference type="AlphaFoldDB" id="A0A1I5RE42"/>
<evidence type="ECO:0000313" key="3">
    <source>
        <dbReference type="EMBL" id="SFP56581.1"/>
    </source>
</evidence>
<dbReference type="InterPro" id="IPR011257">
    <property type="entry name" value="DNA_glycosylase"/>
</dbReference>
<dbReference type="GO" id="GO:0008725">
    <property type="term" value="F:DNA-3-methyladenine glycosylase activity"/>
    <property type="evidence" value="ECO:0007669"/>
    <property type="project" value="InterPro"/>
</dbReference>
<reference evidence="3 4" key="1">
    <citation type="submission" date="2016-10" db="EMBL/GenBank/DDBJ databases">
        <authorList>
            <person name="de Groot N.N."/>
        </authorList>
    </citation>
    <scope>NUCLEOTIDE SEQUENCE [LARGE SCALE GENOMIC DNA]</scope>
    <source>
        <strain evidence="3 4">DSM 17073</strain>
    </source>
</reference>
<dbReference type="EMBL" id="BJWI01000026">
    <property type="protein sequence ID" value="GEM02181.1"/>
    <property type="molecule type" value="Genomic_DNA"/>
</dbReference>
<protein>
    <submittedName>
        <fullName evidence="2">3-methyl-adenine DNA glycosylase I, constitutive</fullName>
    </submittedName>
    <submittedName>
        <fullName evidence="3">DNA-3-methyladenine glycosylase I</fullName>
    </submittedName>
</protein>
<dbReference type="EMBL" id="FOXC01000029">
    <property type="protein sequence ID" value="SFP56581.1"/>
    <property type="molecule type" value="Genomic_DNA"/>
</dbReference>
<organism evidence="3 4">
    <name type="scientific">Halolactibacillus halophilus</name>
    <dbReference type="NCBI Taxonomy" id="306540"/>
    <lineage>
        <taxon>Bacteria</taxon>
        <taxon>Bacillati</taxon>
        <taxon>Bacillota</taxon>
        <taxon>Bacilli</taxon>
        <taxon>Bacillales</taxon>
        <taxon>Bacillaceae</taxon>
        <taxon>Halolactibacillus</taxon>
    </lineage>
</organism>
<evidence type="ECO:0000313" key="4">
    <source>
        <dbReference type="Proteomes" id="UP000242243"/>
    </source>
</evidence>
<keyword evidence="1" id="KW-0479">Metal-binding</keyword>
<accession>A0A1I5RE42</accession>
<evidence type="ECO:0000313" key="2">
    <source>
        <dbReference type="EMBL" id="GEM02181.1"/>
    </source>
</evidence>
<feature type="binding site" evidence="1">
    <location>
        <position position="3"/>
    </location>
    <ligand>
        <name>Zn(2+)</name>
        <dbReference type="ChEBI" id="CHEBI:29105"/>
    </ligand>
</feature>
<dbReference type="OrthoDB" id="9807664at2"/>
<evidence type="ECO:0000313" key="5">
    <source>
        <dbReference type="Proteomes" id="UP000321547"/>
    </source>
</evidence>
<evidence type="ECO:0000256" key="1">
    <source>
        <dbReference type="PIRSR" id="PIRSR605019-1"/>
    </source>
</evidence>
<sequence length="177" mass="20784">MRCHWVNNDPLYMTYHDHEWGQHKTSTQDLFESLTLELMQSGLSFLTVLKKRDAFKRVFNQYDLEKLAARTENDIAVWLTDKAIIRHKKKLEAVVSNAAVVVSIERKQSFYDYLRASIERFSPNFELNDARLNLDLCKQIAKQMKRDGFKFVGPTTLYSFFQATGFVNDHDEGCDYR</sequence>
<dbReference type="PANTHER" id="PTHR30037">
    <property type="entry name" value="DNA-3-METHYLADENINE GLYCOSYLASE 1"/>
    <property type="match status" value="1"/>
</dbReference>